<dbReference type="AlphaFoldDB" id="A0A0A8ZGH1"/>
<reference evidence="1" key="2">
    <citation type="journal article" date="2015" name="Data Brief">
        <title>Shoot transcriptome of the giant reed, Arundo donax.</title>
        <authorList>
            <person name="Barrero R.A."/>
            <person name="Guerrero F.D."/>
            <person name="Moolhuijzen P."/>
            <person name="Goolsby J.A."/>
            <person name="Tidwell J."/>
            <person name="Bellgard S.E."/>
            <person name="Bellgard M.I."/>
        </authorList>
    </citation>
    <scope>NUCLEOTIDE SEQUENCE</scope>
    <source>
        <tissue evidence="1">Shoot tissue taken approximately 20 cm above the soil surface</tissue>
    </source>
</reference>
<sequence length="25" mass="2868">MSSVMRVDLPFSSLCDFVCRLFSDL</sequence>
<name>A0A0A8ZGH1_ARUDO</name>
<evidence type="ECO:0000313" key="1">
    <source>
        <dbReference type="EMBL" id="JAD36768.1"/>
    </source>
</evidence>
<reference evidence="1" key="1">
    <citation type="submission" date="2014-09" db="EMBL/GenBank/DDBJ databases">
        <authorList>
            <person name="Magalhaes I.L.F."/>
            <person name="Oliveira U."/>
            <person name="Santos F.R."/>
            <person name="Vidigal T.H.D.A."/>
            <person name="Brescovit A.D."/>
            <person name="Santos A.J."/>
        </authorList>
    </citation>
    <scope>NUCLEOTIDE SEQUENCE</scope>
    <source>
        <tissue evidence="1">Shoot tissue taken approximately 20 cm above the soil surface</tissue>
    </source>
</reference>
<organism evidence="1">
    <name type="scientific">Arundo donax</name>
    <name type="common">Giant reed</name>
    <name type="synonym">Donax arundinaceus</name>
    <dbReference type="NCBI Taxonomy" id="35708"/>
    <lineage>
        <taxon>Eukaryota</taxon>
        <taxon>Viridiplantae</taxon>
        <taxon>Streptophyta</taxon>
        <taxon>Embryophyta</taxon>
        <taxon>Tracheophyta</taxon>
        <taxon>Spermatophyta</taxon>
        <taxon>Magnoliopsida</taxon>
        <taxon>Liliopsida</taxon>
        <taxon>Poales</taxon>
        <taxon>Poaceae</taxon>
        <taxon>PACMAD clade</taxon>
        <taxon>Arundinoideae</taxon>
        <taxon>Arundineae</taxon>
        <taxon>Arundo</taxon>
    </lineage>
</organism>
<proteinExistence type="predicted"/>
<dbReference type="EMBL" id="GBRH01261127">
    <property type="protein sequence ID" value="JAD36768.1"/>
    <property type="molecule type" value="Transcribed_RNA"/>
</dbReference>
<protein>
    <submittedName>
        <fullName evidence="1">Uncharacterized protein</fullName>
    </submittedName>
</protein>
<accession>A0A0A8ZGH1</accession>